<keyword evidence="4" id="KW-0809">Transit peptide</keyword>
<feature type="repeat" description="PPR" evidence="6">
    <location>
        <begin position="325"/>
        <end position="359"/>
    </location>
</feature>
<dbReference type="GO" id="GO:0005739">
    <property type="term" value="C:mitochondrion"/>
    <property type="evidence" value="ECO:0000318"/>
    <property type="project" value="GO_Central"/>
</dbReference>
<comment type="similarity">
    <text evidence="2">Belongs to the PPR family. P subfamily.</text>
</comment>
<comment type="caution">
    <text evidence="7">The sequence shown here is derived from an EMBL/GenBank/DDBJ whole genome shotgun (WGS) entry which is preliminary data.</text>
</comment>
<dbReference type="PANTHER" id="PTHR45717">
    <property type="entry name" value="OS12G0527900 PROTEIN"/>
    <property type="match status" value="1"/>
</dbReference>
<proteinExistence type="inferred from homology"/>
<evidence type="ECO:0000256" key="5">
    <source>
        <dbReference type="ARBA" id="ARBA00023128"/>
    </source>
</evidence>
<evidence type="ECO:0000256" key="6">
    <source>
        <dbReference type="PROSITE-ProRule" id="PRU00708"/>
    </source>
</evidence>
<keyword evidence="5" id="KW-0496">Mitochondrion</keyword>
<accession>A0A2C9VDU0</accession>
<evidence type="ECO:0000313" key="8">
    <source>
        <dbReference type="Proteomes" id="UP000091857"/>
    </source>
</evidence>
<keyword evidence="3" id="KW-0677">Repeat</keyword>
<dbReference type="OMA" id="YELSWSS"/>
<evidence type="ECO:0000313" key="7">
    <source>
        <dbReference type="EMBL" id="OAY43322.1"/>
    </source>
</evidence>
<dbReference type="OrthoDB" id="739241at2759"/>
<feature type="repeat" description="PPR" evidence="6">
    <location>
        <begin position="533"/>
        <end position="567"/>
    </location>
</feature>
<evidence type="ECO:0008006" key="9">
    <source>
        <dbReference type="Google" id="ProtNLM"/>
    </source>
</evidence>
<protein>
    <recommendedName>
        <fullName evidence="9">Pentacotripeptide-repeat region of PRORP domain-containing protein</fullName>
    </recommendedName>
</protein>
<dbReference type="Pfam" id="PF01535">
    <property type="entry name" value="PPR"/>
    <property type="match status" value="1"/>
</dbReference>
<dbReference type="InterPro" id="IPR011990">
    <property type="entry name" value="TPR-like_helical_dom_sf"/>
</dbReference>
<dbReference type="NCBIfam" id="TIGR00756">
    <property type="entry name" value="PPR"/>
    <property type="match status" value="1"/>
</dbReference>
<reference evidence="8" key="1">
    <citation type="journal article" date="2016" name="Nat. Biotechnol.">
        <title>Sequencing wild and cultivated cassava and related species reveals extensive interspecific hybridization and genetic diversity.</title>
        <authorList>
            <person name="Bredeson J.V."/>
            <person name="Lyons J.B."/>
            <person name="Prochnik S.E."/>
            <person name="Wu G.A."/>
            <person name="Ha C.M."/>
            <person name="Edsinger-Gonzales E."/>
            <person name="Grimwood J."/>
            <person name="Schmutz J."/>
            <person name="Rabbi I.Y."/>
            <person name="Egesi C."/>
            <person name="Nauluvula P."/>
            <person name="Lebot V."/>
            <person name="Ndunguru J."/>
            <person name="Mkamilo G."/>
            <person name="Bart R.S."/>
            <person name="Setter T.L."/>
            <person name="Gleadow R.M."/>
            <person name="Kulakow P."/>
            <person name="Ferguson M.E."/>
            <person name="Rounsley S."/>
            <person name="Rokhsar D.S."/>
        </authorList>
    </citation>
    <scope>NUCLEOTIDE SEQUENCE [LARGE SCALE GENOMIC DNA]</scope>
    <source>
        <strain evidence="8">cv. AM560-2</strain>
    </source>
</reference>
<name>A0A2C9VDU0_MANES</name>
<gene>
    <name evidence="7" type="ORF">MANES_08G060500v8</name>
</gene>
<dbReference type="GO" id="GO:0003729">
    <property type="term" value="F:mRNA binding"/>
    <property type="evidence" value="ECO:0007669"/>
    <property type="project" value="UniProtKB-ARBA"/>
</dbReference>
<dbReference type="PROSITE" id="PS51375">
    <property type="entry name" value="PPR"/>
    <property type="match status" value="2"/>
</dbReference>
<organism evidence="7 8">
    <name type="scientific">Manihot esculenta</name>
    <name type="common">Cassava</name>
    <name type="synonym">Jatropha manihot</name>
    <dbReference type="NCBI Taxonomy" id="3983"/>
    <lineage>
        <taxon>Eukaryota</taxon>
        <taxon>Viridiplantae</taxon>
        <taxon>Streptophyta</taxon>
        <taxon>Embryophyta</taxon>
        <taxon>Tracheophyta</taxon>
        <taxon>Spermatophyta</taxon>
        <taxon>Magnoliopsida</taxon>
        <taxon>eudicotyledons</taxon>
        <taxon>Gunneridae</taxon>
        <taxon>Pentapetalae</taxon>
        <taxon>rosids</taxon>
        <taxon>fabids</taxon>
        <taxon>Malpighiales</taxon>
        <taxon>Euphorbiaceae</taxon>
        <taxon>Crotonoideae</taxon>
        <taxon>Manihoteae</taxon>
        <taxon>Manihot</taxon>
    </lineage>
</organism>
<keyword evidence="8" id="KW-1185">Reference proteome</keyword>
<dbReference type="FunFam" id="1.25.40.10:FF:000394">
    <property type="entry name" value="Pentatricopeptide repeat-containing protein, mitochondrial"/>
    <property type="match status" value="1"/>
</dbReference>
<dbReference type="EMBL" id="CM004394">
    <property type="protein sequence ID" value="OAY43322.1"/>
    <property type="molecule type" value="Genomic_DNA"/>
</dbReference>
<evidence type="ECO:0000256" key="1">
    <source>
        <dbReference type="ARBA" id="ARBA00004173"/>
    </source>
</evidence>
<dbReference type="Pfam" id="PF13812">
    <property type="entry name" value="PPR_3"/>
    <property type="match status" value="3"/>
</dbReference>
<dbReference type="Proteomes" id="UP000091857">
    <property type="component" value="Chromosome 8"/>
</dbReference>
<evidence type="ECO:0000256" key="2">
    <source>
        <dbReference type="ARBA" id="ARBA00007626"/>
    </source>
</evidence>
<dbReference type="InterPro" id="IPR002885">
    <property type="entry name" value="PPR_rpt"/>
</dbReference>
<dbReference type="Gene3D" id="1.25.40.10">
    <property type="entry name" value="Tetratricopeptide repeat domain"/>
    <property type="match status" value="3"/>
</dbReference>
<dbReference type="AlphaFoldDB" id="A0A2C9VDU0"/>
<dbReference type="PANTHER" id="PTHR45717:SF15">
    <property type="entry name" value="AGL218WP"/>
    <property type="match status" value="1"/>
</dbReference>
<comment type="subcellular location">
    <subcellularLocation>
        <location evidence="1">Mitochondrion</location>
    </subcellularLocation>
</comment>
<evidence type="ECO:0000256" key="3">
    <source>
        <dbReference type="ARBA" id="ARBA00022737"/>
    </source>
</evidence>
<dbReference type="STRING" id="3983.A0A2C9VDU0"/>
<dbReference type="Gramene" id="Manes.08G060500.1.v8.1">
    <property type="protein sequence ID" value="Manes.08G060500.1.v8.1.CDS"/>
    <property type="gene ID" value="Manes.08G060500.v8.1"/>
</dbReference>
<sequence length="624" mass="70895">MWALRRTPNPLKFQGLSVVASRVCCAKSEIFSNYLKGNSFIYESPQVASRKCLFYHIGAIFSKFSMLTQSKSSQEGEESSESEDNLKDGFSELKVPASVNAIEERNAINGNENELASEFGLFDDDEHDVGEHSVKIMELLDAEANSGEKTSMKGSADAELFQAIISTPASYIHGVLDKWVEEGKDLDRSEISLAMLNLYKCKMYKRALQLSEWLEANKRLDFIEIDYVCRIDLIAKVSGLDKAEKYFEMIPKSFRGEVTYRTLLVNCATANNVNKTEQVFNKMKVLQFPITAFACNQLLHLYNRVDKKKMANVLLLMEKENVKPSLTTYRILIDSKGQSNDLAGMDQIVENMKAEGIQPDIVTKAVIVKHYASGGLKEKAEAILVEMEGGNLEKNRGVCRFLLTLYSLLGKVDEVGRVWKVCESSPLLKECWAAIGAWGRLKKIDEAEAVFNIMYKTRKKLSSRHYEGLLKVYLNHKMLAKGKDLVKRMADSGCHIVPSTWDYLVKLYVEAGEVEKADSMLQKATQQMQIRPLFRSYMAIMDEYAKRGDIHNAENVFYRMKRAGYVPRLRLFNALLQTYINAKAPAYGIRERMKADNMFPNQELSAKLHQVDSFRKSKLLNLLE</sequence>
<evidence type="ECO:0000256" key="4">
    <source>
        <dbReference type="ARBA" id="ARBA00022946"/>
    </source>
</evidence>